<dbReference type="Proteomes" id="UP000825123">
    <property type="component" value="Chromosome"/>
</dbReference>
<sequence>MEKAIEEGFKKFSELVEKPGLFVDDDGAYFLIGIGIPNCKNNSKIVDEVLNEIYKYTEEINVTILIVPESVYPEVTSKLRRLK</sequence>
<keyword evidence="2" id="KW-1185">Reference proteome</keyword>
<proteinExistence type="predicted"/>
<name>A0A8D5U978_9CREN</name>
<evidence type="ECO:0000313" key="1">
    <source>
        <dbReference type="EMBL" id="BCU71019.1"/>
    </source>
</evidence>
<dbReference type="AlphaFoldDB" id="A0A8D5U978"/>
<accession>A0A8D5U978</accession>
<organism evidence="1 2">
    <name type="scientific">Stygiolobus caldivivus</name>
    <dbReference type="NCBI Taxonomy" id="2824673"/>
    <lineage>
        <taxon>Archaea</taxon>
        <taxon>Thermoproteota</taxon>
        <taxon>Thermoprotei</taxon>
        <taxon>Sulfolobales</taxon>
        <taxon>Sulfolobaceae</taxon>
        <taxon>Stygiolobus</taxon>
    </lineage>
</organism>
<dbReference type="EMBL" id="AP024597">
    <property type="protein sequence ID" value="BCU71019.1"/>
    <property type="molecule type" value="Genomic_DNA"/>
</dbReference>
<evidence type="ECO:0000313" key="2">
    <source>
        <dbReference type="Proteomes" id="UP000825123"/>
    </source>
</evidence>
<dbReference type="RefSeq" id="WP_221287762.1">
    <property type="nucleotide sequence ID" value="NZ_AP024597.1"/>
</dbReference>
<dbReference type="KEGG" id="csty:KN1_23160"/>
<reference evidence="1 2" key="1">
    <citation type="submission" date="2021-04" db="EMBL/GenBank/DDBJ databases">
        <title>Complete genome sequence of Stygiolobus sp. KN-1.</title>
        <authorList>
            <person name="Nakamura K."/>
            <person name="Sakai H."/>
            <person name="Kurosawa N."/>
        </authorList>
    </citation>
    <scope>NUCLEOTIDE SEQUENCE [LARGE SCALE GENOMIC DNA]</scope>
    <source>
        <strain evidence="1 2">KN-1</strain>
    </source>
</reference>
<dbReference type="GeneID" id="66164049"/>
<protein>
    <submittedName>
        <fullName evidence="1">Uncharacterized protein</fullName>
    </submittedName>
</protein>
<gene>
    <name evidence="1" type="ORF">KN1_23160</name>
</gene>